<protein>
    <submittedName>
        <fullName evidence="2">Uncharacterized protein</fullName>
    </submittedName>
</protein>
<gene>
    <name evidence="2" type="ORF">HAX54_025913</name>
</gene>
<feature type="region of interest" description="Disordered" evidence="1">
    <location>
        <begin position="1"/>
        <end position="94"/>
    </location>
</feature>
<accession>A0ABS8S6N5</accession>
<evidence type="ECO:0000313" key="2">
    <source>
        <dbReference type="EMBL" id="MCD7454752.1"/>
    </source>
</evidence>
<feature type="non-terminal residue" evidence="2">
    <location>
        <position position="1"/>
    </location>
</feature>
<sequence>TIDSLMGPSTIPSPNQVLMESKFQPIRGGSYRRNERPEPAHHLQDEPTNSKEVFDEGDDFSERGSSLDGPVSDLEKESGNEATRSPVKETKPLREDVIKAKTLGFWESVRW</sequence>
<dbReference type="Proteomes" id="UP000823775">
    <property type="component" value="Unassembled WGS sequence"/>
</dbReference>
<organism evidence="2 3">
    <name type="scientific">Datura stramonium</name>
    <name type="common">Jimsonweed</name>
    <name type="synonym">Common thornapple</name>
    <dbReference type="NCBI Taxonomy" id="4076"/>
    <lineage>
        <taxon>Eukaryota</taxon>
        <taxon>Viridiplantae</taxon>
        <taxon>Streptophyta</taxon>
        <taxon>Embryophyta</taxon>
        <taxon>Tracheophyta</taxon>
        <taxon>Spermatophyta</taxon>
        <taxon>Magnoliopsida</taxon>
        <taxon>eudicotyledons</taxon>
        <taxon>Gunneridae</taxon>
        <taxon>Pentapetalae</taxon>
        <taxon>asterids</taxon>
        <taxon>lamiids</taxon>
        <taxon>Solanales</taxon>
        <taxon>Solanaceae</taxon>
        <taxon>Solanoideae</taxon>
        <taxon>Datureae</taxon>
        <taxon>Datura</taxon>
    </lineage>
</organism>
<feature type="compositionally biased region" description="Basic and acidic residues" evidence="1">
    <location>
        <begin position="32"/>
        <end position="54"/>
    </location>
</feature>
<reference evidence="2 3" key="1">
    <citation type="journal article" date="2021" name="BMC Genomics">
        <title>Datura genome reveals duplications of psychoactive alkaloid biosynthetic genes and high mutation rate following tissue culture.</title>
        <authorList>
            <person name="Rajewski A."/>
            <person name="Carter-House D."/>
            <person name="Stajich J."/>
            <person name="Litt A."/>
        </authorList>
    </citation>
    <scope>NUCLEOTIDE SEQUENCE [LARGE SCALE GENOMIC DNA]</scope>
    <source>
        <strain evidence="2">AR-01</strain>
    </source>
</reference>
<name>A0ABS8S6N5_DATST</name>
<evidence type="ECO:0000256" key="1">
    <source>
        <dbReference type="SAM" id="MobiDB-lite"/>
    </source>
</evidence>
<proteinExistence type="predicted"/>
<dbReference type="EMBL" id="JACEIK010000315">
    <property type="protein sequence ID" value="MCD7454752.1"/>
    <property type="molecule type" value="Genomic_DNA"/>
</dbReference>
<evidence type="ECO:0000313" key="3">
    <source>
        <dbReference type="Proteomes" id="UP000823775"/>
    </source>
</evidence>
<comment type="caution">
    <text evidence="2">The sequence shown here is derived from an EMBL/GenBank/DDBJ whole genome shotgun (WGS) entry which is preliminary data.</text>
</comment>
<keyword evidence="3" id="KW-1185">Reference proteome</keyword>